<proteinExistence type="predicted"/>
<dbReference type="Proteomes" id="UP000027586">
    <property type="component" value="Unassembled WGS sequence"/>
</dbReference>
<evidence type="ECO:0008006" key="3">
    <source>
        <dbReference type="Google" id="ProtNLM"/>
    </source>
</evidence>
<comment type="caution">
    <text evidence="1">The sequence shown here is derived from an EMBL/GenBank/DDBJ whole genome shotgun (WGS) entry which is preliminary data.</text>
</comment>
<dbReference type="Gene3D" id="3.80.10.10">
    <property type="entry name" value="Ribonuclease Inhibitor"/>
    <property type="match status" value="1"/>
</dbReference>
<organism evidence="1 2">
    <name type="scientific">Lichtheimia corymbifera JMRC:FSU:9682</name>
    <dbReference type="NCBI Taxonomy" id="1263082"/>
    <lineage>
        <taxon>Eukaryota</taxon>
        <taxon>Fungi</taxon>
        <taxon>Fungi incertae sedis</taxon>
        <taxon>Mucoromycota</taxon>
        <taxon>Mucoromycotina</taxon>
        <taxon>Mucoromycetes</taxon>
        <taxon>Mucorales</taxon>
        <taxon>Lichtheimiaceae</taxon>
        <taxon>Lichtheimia</taxon>
    </lineage>
</organism>
<evidence type="ECO:0000313" key="2">
    <source>
        <dbReference type="Proteomes" id="UP000027586"/>
    </source>
</evidence>
<dbReference type="VEuPathDB" id="FungiDB:LCOR_11630.1"/>
<dbReference type="SUPFAM" id="SSF52058">
    <property type="entry name" value="L domain-like"/>
    <property type="match status" value="1"/>
</dbReference>
<gene>
    <name evidence="1" type="ORF">LCOR_11630.1</name>
</gene>
<protein>
    <recommendedName>
        <fullName evidence="3">F-box domain-containing protein</fullName>
    </recommendedName>
</protein>
<dbReference type="InterPro" id="IPR032675">
    <property type="entry name" value="LRR_dom_sf"/>
</dbReference>
<dbReference type="AlphaFoldDB" id="A0A068SEY5"/>
<name>A0A068SEY5_9FUNG</name>
<accession>A0A068SEY5</accession>
<evidence type="ECO:0000313" key="1">
    <source>
        <dbReference type="EMBL" id="CDH60854.1"/>
    </source>
</evidence>
<reference evidence="1" key="1">
    <citation type="submission" date="2013-08" db="EMBL/GenBank/DDBJ databases">
        <title>Gene expansion shapes genome architecture in the human pathogen Lichtheimia corymbifera: an evolutionary genomics analysis in the ancient terrestrial Mucorales (Mucoromycotina).</title>
        <authorList>
            <person name="Schwartze V.U."/>
            <person name="Winter S."/>
            <person name="Shelest E."/>
            <person name="Marcet-Houben M."/>
            <person name="Horn F."/>
            <person name="Wehner S."/>
            <person name="Hoffmann K."/>
            <person name="Riege K."/>
            <person name="Sammeth M."/>
            <person name="Nowrousian M."/>
            <person name="Valiante V."/>
            <person name="Linde J."/>
            <person name="Jacobsen I.D."/>
            <person name="Marz M."/>
            <person name="Brakhage A.A."/>
            <person name="Gabaldon T."/>
            <person name="Bocker S."/>
            <person name="Voigt K."/>
        </authorList>
    </citation>
    <scope>NUCLEOTIDE SEQUENCE [LARGE SCALE GENOMIC DNA]</scope>
    <source>
        <strain evidence="1">FSU 9682</strain>
    </source>
</reference>
<sequence>MLSTLDNDDSKCEQPNVLASTTATKKCVDFIRDLPWEIVKCYIVPRIFGEGRPIVRLSQPYPYLDVSRSWTKRIISADDDIHFILGVDHALSDHHSMRLRLLAPYIKSLSLPDFGARNIPELLKCGRLLSLTKLNIEVTCSQEALLQLLEITPNLTHLDMTFYDNPQIPFAPFDILDRCPQVIRLDLVVYPNVVMDMTHNSEPDRIYGNITHLQAICWNPKRRDIFIPLIQHLPNLRLLSLVHPPSSTGMNTIHQHCPKLQQVFLSDDHEPSAIHGDIKEEEYDTPGLRLLSIDTRSYSGDYVLGTMIRHQATLETLVLKKVYYLTNPRDETFSAHHHVEFKQLKSLRFPDKAKPNLFSFRNWIIRHSPHLQTS</sequence>
<keyword evidence="2" id="KW-1185">Reference proteome</keyword>
<dbReference type="EMBL" id="CBTN010000111">
    <property type="protein sequence ID" value="CDH60854.1"/>
    <property type="molecule type" value="Genomic_DNA"/>
</dbReference>